<dbReference type="Pfam" id="PF18173">
    <property type="entry name" value="bacHORMA_2"/>
    <property type="match status" value="1"/>
</dbReference>
<evidence type="ECO:0000259" key="1">
    <source>
        <dbReference type="Pfam" id="PF18173"/>
    </source>
</evidence>
<dbReference type="InterPro" id="IPR036570">
    <property type="entry name" value="HORMA_dom_sf"/>
</dbReference>
<comment type="caution">
    <text evidence="2">The sequence shown here is derived from an EMBL/GenBank/DDBJ whole genome shotgun (WGS) entry which is preliminary data.</text>
</comment>
<evidence type="ECO:0000313" key="3">
    <source>
        <dbReference type="Proteomes" id="UP000193335"/>
    </source>
</evidence>
<gene>
    <name evidence="2" type="ORF">BSZ19_18575</name>
</gene>
<dbReference type="AlphaFoldDB" id="A0A1Y2JS15"/>
<dbReference type="Proteomes" id="UP000193335">
    <property type="component" value="Unassembled WGS sequence"/>
</dbReference>
<dbReference type="EMBL" id="NAFL01000248">
    <property type="protein sequence ID" value="OSJ32557.1"/>
    <property type="molecule type" value="Genomic_DNA"/>
</dbReference>
<name>A0A1Y2JS15_BRAJP</name>
<dbReference type="SUPFAM" id="SSF56019">
    <property type="entry name" value="The spindle assembly checkpoint protein mad2"/>
    <property type="match status" value="1"/>
</dbReference>
<protein>
    <submittedName>
        <fullName evidence="2">HORMA domain containing protein</fullName>
    </submittedName>
</protein>
<proteinExistence type="predicted"/>
<feature type="domain" description="Bacterial HORMA" evidence="1">
    <location>
        <begin position="5"/>
        <end position="167"/>
    </location>
</feature>
<dbReference type="InterPro" id="IPR040649">
    <property type="entry name" value="Bact_HORMA"/>
</dbReference>
<organism evidence="2 3">
    <name type="scientific">Bradyrhizobium japonicum</name>
    <dbReference type="NCBI Taxonomy" id="375"/>
    <lineage>
        <taxon>Bacteria</taxon>
        <taxon>Pseudomonadati</taxon>
        <taxon>Pseudomonadota</taxon>
        <taxon>Alphaproteobacteria</taxon>
        <taxon>Hyphomicrobiales</taxon>
        <taxon>Nitrobacteraceae</taxon>
        <taxon>Bradyrhizobium</taxon>
    </lineage>
</organism>
<dbReference type="RefSeq" id="WP_085401171.1">
    <property type="nucleotide sequence ID" value="NZ_NAFL01000248.1"/>
</dbReference>
<sequence length="168" mass="18745">MTAVAVNVYSHTHSVTYVAENILKSLKDIIRLSGLDPSEFVNDWDLNMRGVDGWLRSGDLERVMLDIYHPRTGVLLFQWSIEISYAWNGGDGSFWTDTEQLKYAIRKAGLAPSDAKYDLRLKTKPGRHDIAGWSRGAARSTEGMVRQSLGTTIGHGSLSASTSYLRRP</sequence>
<accession>A0A1Y2JS15</accession>
<reference evidence="2 3" key="1">
    <citation type="submission" date="2017-03" db="EMBL/GenBank/DDBJ databases">
        <title>Whole genome sequences of fourteen strains of Bradyrhizobium canariense and one strain of Bradyrhizobium japonicum isolated from Lupinus (Papilionoideae: Genisteae) species in Algeria.</title>
        <authorList>
            <person name="Crovadore J."/>
            <person name="Chekireb D."/>
            <person name="Brachmann A."/>
            <person name="Chablais R."/>
            <person name="Cochard B."/>
            <person name="Lefort F."/>
        </authorList>
    </citation>
    <scope>NUCLEOTIDE SEQUENCE [LARGE SCALE GENOMIC DNA]</scope>
    <source>
        <strain evidence="2 3">UBMA197</strain>
    </source>
</reference>
<evidence type="ECO:0000313" key="2">
    <source>
        <dbReference type="EMBL" id="OSJ32557.1"/>
    </source>
</evidence>